<dbReference type="InterPro" id="IPR002483">
    <property type="entry name" value="PWI_dom"/>
</dbReference>
<dbReference type="SMART" id="SM00356">
    <property type="entry name" value="ZnF_C3H1"/>
    <property type="match status" value="1"/>
</dbReference>
<protein>
    <recommendedName>
        <fullName evidence="13">C3H1-type domain-containing protein</fullName>
    </recommendedName>
</protein>
<evidence type="ECO:0000256" key="3">
    <source>
        <dbReference type="ARBA" id="ARBA00022833"/>
    </source>
</evidence>
<dbReference type="Pfam" id="PF01480">
    <property type="entry name" value="PWI"/>
    <property type="match status" value="1"/>
</dbReference>
<evidence type="ECO:0008006" key="13">
    <source>
        <dbReference type="Google" id="ProtNLM"/>
    </source>
</evidence>
<evidence type="ECO:0000313" key="12">
    <source>
        <dbReference type="Proteomes" id="UP001140217"/>
    </source>
</evidence>
<dbReference type="PROSITE" id="PS50103">
    <property type="entry name" value="ZF_C3H1"/>
    <property type="match status" value="1"/>
</dbReference>
<dbReference type="OrthoDB" id="443401at2759"/>
<dbReference type="Gene3D" id="4.10.1000.10">
    <property type="entry name" value="Zinc finger, CCCH-type"/>
    <property type="match status" value="1"/>
</dbReference>
<dbReference type="InterPro" id="IPR035979">
    <property type="entry name" value="RBD_domain_sf"/>
</dbReference>
<keyword evidence="4 6" id="KW-0694">RNA-binding</keyword>
<evidence type="ECO:0000256" key="4">
    <source>
        <dbReference type="ARBA" id="ARBA00022884"/>
    </source>
</evidence>
<feature type="zinc finger region" description="C3H1-type" evidence="7">
    <location>
        <begin position="229"/>
        <end position="257"/>
    </location>
</feature>
<dbReference type="SUPFAM" id="SSF54928">
    <property type="entry name" value="RNA-binding domain, RBD"/>
    <property type="match status" value="1"/>
</dbReference>
<evidence type="ECO:0000259" key="10">
    <source>
        <dbReference type="PROSITE" id="PS50103"/>
    </source>
</evidence>
<dbReference type="GO" id="GO:0003723">
    <property type="term" value="F:RNA binding"/>
    <property type="evidence" value="ECO:0007669"/>
    <property type="project" value="UniProtKB-UniRule"/>
</dbReference>
<dbReference type="InterPro" id="IPR000504">
    <property type="entry name" value="RRM_dom"/>
</dbReference>
<feature type="compositionally biased region" description="Low complexity" evidence="8">
    <location>
        <begin position="282"/>
        <end position="301"/>
    </location>
</feature>
<feature type="compositionally biased region" description="Basic and acidic residues" evidence="8">
    <location>
        <begin position="456"/>
        <end position="465"/>
    </location>
</feature>
<evidence type="ECO:0000256" key="2">
    <source>
        <dbReference type="ARBA" id="ARBA00022771"/>
    </source>
</evidence>
<dbReference type="InterPro" id="IPR045137">
    <property type="entry name" value="RBM26/27"/>
</dbReference>
<feature type="region of interest" description="Disordered" evidence="8">
    <location>
        <begin position="456"/>
        <end position="503"/>
    </location>
</feature>
<evidence type="ECO:0000256" key="6">
    <source>
        <dbReference type="PROSITE-ProRule" id="PRU00176"/>
    </source>
</evidence>
<gene>
    <name evidence="11" type="ORF">H4R18_003906</name>
</gene>
<dbReference type="InterPro" id="IPR012677">
    <property type="entry name" value="Nucleotide-bd_a/b_plait_sf"/>
</dbReference>
<feature type="compositionally biased region" description="Low complexity" evidence="8">
    <location>
        <begin position="535"/>
        <end position="545"/>
    </location>
</feature>
<evidence type="ECO:0000256" key="5">
    <source>
        <dbReference type="ARBA" id="ARBA00043866"/>
    </source>
</evidence>
<dbReference type="InterPro" id="IPR000571">
    <property type="entry name" value="Znf_CCCH"/>
</dbReference>
<comment type="caution">
    <text evidence="11">The sequence shown here is derived from an EMBL/GenBank/DDBJ whole genome shotgun (WGS) entry which is preliminary data.</text>
</comment>
<evidence type="ECO:0000256" key="8">
    <source>
        <dbReference type="SAM" id="MobiDB-lite"/>
    </source>
</evidence>
<dbReference type="SUPFAM" id="SSF90229">
    <property type="entry name" value="CCCH zinc finger"/>
    <property type="match status" value="1"/>
</dbReference>
<name>A0A9W8LHW5_9FUNG</name>
<feature type="domain" description="C3H1-type" evidence="10">
    <location>
        <begin position="229"/>
        <end position="257"/>
    </location>
</feature>
<feature type="compositionally biased region" description="Low complexity" evidence="8">
    <location>
        <begin position="466"/>
        <end position="503"/>
    </location>
</feature>
<keyword evidence="3 7" id="KW-0862">Zinc</keyword>
<dbReference type="SMART" id="SM00360">
    <property type="entry name" value="RRM"/>
    <property type="match status" value="1"/>
</dbReference>
<reference evidence="11" key="1">
    <citation type="submission" date="2022-07" db="EMBL/GenBank/DDBJ databases">
        <title>Phylogenomic reconstructions and comparative analyses of Kickxellomycotina fungi.</title>
        <authorList>
            <person name="Reynolds N.K."/>
            <person name="Stajich J.E."/>
            <person name="Barry K."/>
            <person name="Grigoriev I.V."/>
            <person name="Crous P."/>
            <person name="Smith M.E."/>
        </authorList>
    </citation>
    <scope>NUCLEOTIDE SEQUENCE</scope>
    <source>
        <strain evidence="11">NBRC 105414</strain>
    </source>
</reference>
<feature type="region of interest" description="Disordered" evidence="8">
    <location>
        <begin position="83"/>
        <end position="178"/>
    </location>
</feature>
<keyword evidence="1 7" id="KW-0479">Metal-binding</keyword>
<sequence>MALFEAKDEGLVKTFLFNKIEKECDADPAIMADYILVTLQNDMNEAELKAHCKSDLTEFFGDQTGAFVDTLFDALARKQYLPQQSQQMAPQPETASLSIKGAGTRGGSGPDQAGRGDGDRYSGRGRSRSPTQDRHRRQRDGRSRSRERERRPAREQHHGGNPLLDGPLQAPRGAPASQLQQAQLQQAQLQQAQLQQLQHHQLQLQQQQQQQQMMPHMQMAMPMAMQMQPRRRKPCFEFLRRGRCQRGDECSYAHVTPEQAQAMGMQGPPGAAMAGMMMAPPPAQLQQPQQQQPQQPQAPQQSYSQTGVFVSNIPPPSLTEAAVRGFFARFGEITGVWIDGAKQTATIAFSDAGAQARAVSSPEAPFNNRFVRVHRAFSAAMDRLQAEGPGGNGSAGAHRPAPGVWHPKSAAIKKAELIEKYVEQQKELMRKLTTTKDMPAATRKIIMDSIKQIQQKIEDTQKPKPAEAQQPPEQPQGPAAEQGPPSDGQQQQQQQQLDAVAAEKAALQAKLRTLQEKAAQLGAPGRGRGRGRGRGAWPGAAGRGAMTLDKRPRTLVLRNVSQAAAEQLSSEMAQFGAVEHIDKLGDDHSGPPFAYTVKYQARWEAEQALKATPALELFSDVTVDWEQQQQQQQ</sequence>
<dbReference type="GO" id="GO:0005634">
    <property type="term" value="C:nucleus"/>
    <property type="evidence" value="ECO:0007669"/>
    <property type="project" value="TreeGrafter"/>
</dbReference>
<dbReference type="PANTHER" id="PTHR14398">
    <property type="entry name" value="RNA RECOGNITION RRM/RNP DOMAIN"/>
    <property type="match status" value="1"/>
</dbReference>
<organism evidence="11 12">
    <name type="scientific">Coemansia javaensis</name>
    <dbReference type="NCBI Taxonomy" id="2761396"/>
    <lineage>
        <taxon>Eukaryota</taxon>
        <taxon>Fungi</taxon>
        <taxon>Fungi incertae sedis</taxon>
        <taxon>Zoopagomycota</taxon>
        <taxon>Kickxellomycotina</taxon>
        <taxon>Kickxellomycetes</taxon>
        <taxon>Kickxellales</taxon>
        <taxon>Kickxellaceae</taxon>
        <taxon>Coemansia</taxon>
    </lineage>
</organism>
<dbReference type="Gene3D" id="3.30.70.330">
    <property type="match status" value="1"/>
</dbReference>
<dbReference type="Pfam" id="PF00642">
    <property type="entry name" value="zf-CCCH"/>
    <property type="match status" value="1"/>
</dbReference>
<feature type="compositionally biased region" description="Basic and acidic residues" evidence="8">
    <location>
        <begin position="140"/>
        <end position="158"/>
    </location>
</feature>
<feature type="compositionally biased region" description="Polar residues" evidence="8">
    <location>
        <begin position="83"/>
        <end position="97"/>
    </location>
</feature>
<feature type="domain" description="RRM" evidence="9">
    <location>
        <begin position="306"/>
        <end position="378"/>
    </location>
</feature>
<feature type="region of interest" description="Disordered" evidence="8">
    <location>
        <begin position="519"/>
        <end position="545"/>
    </location>
</feature>
<dbReference type="AlphaFoldDB" id="A0A9W8LHW5"/>
<comment type="function">
    <text evidence="5">May be involved in the turnover of nuclear polyadenylated (pA+) RNA.</text>
</comment>
<evidence type="ECO:0000256" key="7">
    <source>
        <dbReference type="PROSITE-ProRule" id="PRU00723"/>
    </source>
</evidence>
<keyword evidence="2 7" id="KW-0863">Zinc-finger</keyword>
<evidence type="ECO:0000256" key="1">
    <source>
        <dbReference type="ARBA" id="ARBA00022723"/>
    </source>
</evidence>
<evidence type="ECO:0000259" key="9">
    <source>
        <dbReference type="PROSITE" id="PS50102"/>
    </source>
</evidence>
<dbReference type="PROSITE" id="PS50102">
    <property type="entry name" value="RRM"/>
    <property type="match status" value="1"/>
</dbReference>
<evidence type="ECO:0000313" key="11">
    <source>
        <dbReference type="EMBL" id="KAJ2779644.1"/>
    </source>
</evidence>
<dbReference type="Proteomes" id="UP001140217">
    <property type="component" value="Unassembled WGS sequence"/>
</dbReference>
<dbReference type="PANTHER" id="PTHR14398:SF0">
    <property type="entry name" value="ZINC FINGER PROTEIN SWM"/>
    <property type="match status" value="1"/>
</dbReference>
<feature type="region of interest" description="Disordered" evidence="8">
    <location>
        <begin position="282"/>
        <end position="311"/>
    </location>
</feature>
<dbReference type="InterPro" id="IPR036855">
    <property type="entry name" value="Znf_CCCH_sf"/>
</dbReference>
<dbReference type="EMBL" id="JANBUL010000169">
    <property type="protein sequence ID" value="KAJ2779644.1"/>
    <property type="molecule type" value="Genomic_DNA"/>
</dbReference>
<proteinExistence type="predicted"/>
<accession>A0A9W8LHW5</accession>
<keyword evidence="12" id="KW-1185">Reference proteome</keyword>
<dbReference type="GO" id="GO:0008270">
    <property type="term" value="F:zinc ion binding"/>
    <property type="evidence" value="ECO:0007669"/>
    <property type="project" value="UniProtKB-KW"/>
</dbReference>